<protein>
    <recommendedName>
        <fullName evidence="4">Transmembrane(S)protein</fullName>
    </recommendedName>
</protein>
<gene>
    <name evidence="2" type="ORF">XD87_0472</name>
</gene>
<comment type="caution">
    <text evidence="2">The sequence shown here is derived from an EMBL/GenBank/DDBJ whole genome shotgun (WGS) entry which is preliminary data.</text>
</comment>
<name>A0A117LTL1_9BACT</name>
<evidence type="ECO:0000256" key="1">
    <source>
        <dbReference type="SAM" id="SignalP"/>
    </source>
</evidence>
<sequence length="152" mass="16537">MKKHLFLIVVLLAIAFVTVQPVVADTPDFALDTCILMKGNKIYGRNLFLVENVPAGSTATFTMTGYNNNPQYTDFGLSKVKGEKFSYTITEGYVGEWGSLYKLGEDSQTVSVEINGVVHSAHVMSITEALAAFLSGDVNPCPIEKVRPNGQN</sequence>
<dbReference type="Proteomes" id="UP000053469">
    <property type="component" value="Unassembled WGS sequence"/>
</dbReference>
<accession>A0A117LTL1</accession>
<keyword evidence="1" id="KW-0732">Signal</keyword>
<evidence type="ECO:0000313" key="2">
    <source>
        <dbReference type="EMBL" id="KUK66820.1"/>
    </source>
</evidence>
<proteinExistence type="predicted"/>
<organism evidence="2 3">
    <name type="scientific">candidate division WS6 bacterium 36_33</name>
    <dbReference type="NCBI Taxonomy" id="1641388"/>
    <lineage>
        <taxon>Bacteria</taxon>
        <taxon>Candidatus Dojkabacteria</taxon>
    </lineage>
</organism>
<reference evidence="3" key="1">
    <citation type="journal article" date="2015" name="MBio">
        <title>Genome-Resolved Metagenomic Analysis Reveals Roles for Candidate Phyla and Other Microbial Community Members in Biogeochemical Transformations in Oil Reservoirs.</title>
        <authorList>
            <person name="Hu P."/>
            <person name="Tom L."/>
            <person name="Singh A."/>
            <person name="Thomas B.C."/>
            <person name="Baker B.J."/>
            <person name="Piceno Y.M."/>
            <person name="Andersen G.L."/>
            <person name="Banfield J.F."/>
        </authorList>
    </citation>
    <scope>NUCLEOTIDE SEQUENCE [LARGE SCALE GENOMIC DNA]</scope>
</reference>
<evidence type="ECO:0000313" key="3">
    <source>
        <dbReference type="Proteomes" id="UP000053469"/>
    </source>
</evidence>
<dbReference type="AlphaFoldDB" id="A0A117LTL1"/>
<feature type="signal peptide" evidence="1">
    <location>
        <begin position="1"/>
        <end position="24"/>
    </location>
</feature>
<evidence type="ECO:0008006" key="4">
    <source>
        <dbReference type="Google" id="ProtNLM"/>
    </source>
</evidence>
<feature type="chain" id="PRO_5007150900" description="Transmembrane(S)protein" evidence="1">
    <location>
        <begin position="25"/>
        <end position="152"/>
    </location>
</feature>
<dbReference type="EMBL" id="LGGI01000076">
    <property type="protein sequence ID" value="KUK66820.1"/>
    <property type="molecule type" value="Genomic_DNA"/>
</dbReference>